<feature type="domain" description="Methyltransferase type 11" evidence="2">
    <location>
        <begin position="47"/>
        <end position="143"/>
    </location>
</feature>
<evidence type="ECO:0000256" key="1">
    <source>
        <dbReference type="ARBA" id="ARBA00022679"/>
    </source>
</evidence>
<dbReference type="GO" id="GO:0016126">
    <property type="term" value="P:sterol biosynthetic process"/>
    <property type="evidence" value="ECO:0007669"/>
    <property type="project" value="TreeGrafter"/>
</dbReference>
<sequence>MERDERSEKEKAEGMDRIAKTIFAPIYPVLAEYFLGRFGRRDGVCIDLGSGPGHLAIAVAKASEMQVYGLDVSEVAHALARKNIREAGLEGRITLISGDVGAIPLPDDSVDLAVSRGSIYFWDDLHAAFREVARILRPGGMTFIGGGFGNAELWDDVVQKMIARNPDWETRYTKNMSSETTARFEEALSRTEGVEGEVVRDESGVWVVMRKKPVP</sequence>
<dbReference type="InterPro" id="IPR029063">
    <property type="entry name" value="SAM-dependent_MTases_sf"/>
</dbReference>
<reference evidence="3" key="2">
    <citation type="submission" date="2019-02" db="EMBL/GenBank/DDBJ databases">
        <authorList>
            <person name="Chen S.-C."/>
            <person name="Chien H.-H."/>
            <person name="Lai M.-C."/>
        </authorList>
    </citation>
    <scope>NUCLEOTIDE SEQUENCE</scope>
    <source>
        <strain evidence="3">N2F9704</strain>
    </source>
</reference>
<organism evidence="3 4">
    <name type="scientific">Methanofollis aquaemaris</name>
    <dbReference type="NCBI Taxonomy" id="126734"/>
    <lineage>
        <taxon>Archaea</taxon>
        <taxon>Methanobacteriati</taxon>
        <taxon>Methanobacteriota</taxon>
        <taxon>Stenosarchaea group</taxon>
        <taxon>Methanomicrobia</taxon>
        <taxon>Methanomicrobiales</taxon>
        <taxon>Methanomicrobiaceae</taxon>
        <taxon>Methanofollis</taxon>
    </lineage>
</organism>
<reference evidence="3" key="1">
    <citation type="journal article" date="2001" name="Int. J. Syst. Evol. Microbiol.">
        <title>Methanofollis aquaemaris sp. nov., a methanogen isolated from an aquaculture fish pond.</title>
        <authorList>
            <person name="Lai M.C."/>
            <person name="Chen S.C."/>
        </authorList>
    </citation>
    <scope>NUCLEOTIDE SEQUENCE</scope>
    <source>
        <strain evidence="3">N2F9704</strain>
    </source>
</reference>
<dbReference type="KEGG" id="maqe:RJ40_08635"/>
<evidence type="ECO:0000313" key="4">
    <source>
        <dbReference type="Proteomes" id="UP001042704"/>
    </source>
</evidence>
<dbReference type="GO" id="GO:0032259">
    <property type="term" value="P:methylation"/>
    <property type="evidence" value="ECO:0007669"/>
    <property type="project" value="UniProtKB-KW"/>
</dbReference>
<dbReference type="Proteomes" id="UP001042704">
    <property type="component" value="Chromosome"/>
</dbReference>
<dbReference type="InterPro" id="IPR050447">
    <property type="entry name" value="Erg6_SMT_methyltransf"/>
</dbReference>
<gene>
    <name evidence="3" type="ORF">RJ40_08635</name>
</gene>
<dbReference type="PANTHER" id="PTHR44068">
    <property type="entry name" value="ZGC:194242"/>
    <property type="match status" value="1"/>
</dbReference>
<accession>A0A8A3S5N1</accession>
<dbReference type="InterPro" id="IPR013216">
    <property type="entry name" value="Methyltransf_11"/>
</dbReference>
<dbReference type="PANTHER" id="PTHR44068:SF1">
    <property type="entry name" value="HYPOTHETICAL LOC100005854"/>
    <property type="match status" value="1"/>
</dbReference>
<keyword evidence="4" id="KW-1185">Reference proteome</keyword>
<dbReference type="EMBL" id="CP036172">
    <property type="protein sequence ID" value="QSZ67567.1"/>
    <property type="molecule type" value="Genomic_DNA"/>
</dbReference>
<dbReference type="RefSeq" id="WP_265580467.1">
    <property type="nucleotide sequence ID" value="NZ_CP036172.1"/>
</dbReference>
<proteinExistence type="predicted"/>
<dbReference type="SUPFAM" id="SSF53335">
    <property type="entry name" value="S-adenosyl-L-methionine-dependent methyltransferases"/>
    <property type="match status" value="1"/>
</dbReference>
<evidence type="ECO:0000259" key="2">
    <source>
        <dbReference type="Pfam" id="PF08241"/>
    </source>
</evidence>
<dbReference type="AlphaFoldDB" id="A0A8A3S5N1"/>
<dbReference type="GO" id="GO:0003838">
    <property type="term" value="F:sterol 24-C-methyltransferase activity"/>
    <property type="evidence" value="ECO:0007669"/>
    <property type="project" value="TreeGrafter"/>
</dbReference>
<protein>
    <submittedName>
        <fullName evidence="3">Class I SAM-dependent methyltransferase</fullName>
    </submittedName>
</protein>
<name>A0A8A3S5N1_9EURY</name>
<dbReference type="CDD" id="cd02440">
    <property type="entry name" value="AdoMet_MTases"/>
    <property type="match status" value="1"/>
</dbReference>
<dbReference type="Pfam" id="PF08241">
    <property type="entry name" value="Methyltransf_11"/>
    <property type="match status" value="1"/>
</dbReference>
<dbReference type="Gene3D" id="3.40.50.150">
    <property type="entry name" value="Vaccinia Virus protein VP39"/>
    <property type="match status" value="1"/>
</dbReference>
<evidence type="ECO:0000313" key="3">
    <source>
        <dbReference type="EMBL" id="QSZ67567.1"/>
    </source>
</evidence>
<dbReference type="GeneID" id="76424427"/>
<keyword evidence="1" id="KW-0808">Transferase</keyword>
<keyword evidence="3" id="KW-0489">Methyltransferase</keyword>